<dbReference type="InterPro" id="IPR025827">
    <property type="entry name" value="Zn_ribbon_recom_dom"/>
</dbReference>
<accession>A0A9D5LXN1</accession>
<dbReference type="Pfam" id="PF00239">
    <property type="entry name" value="Resolvase"/>
    <property type="match status" value="1"/>
</dbReference>
<dbReference type="RefSeq" id="WP_177657915.1">
    <property type="nucleotide sequence ID" value="NZ_JADCKB010000008.1"/>
</dbReference>
<dbReference type="GO" id="GO:0000150">
    <property type="term" value="F:DNA strand exchange activity"/>
    <property type="evidence" value="ECO:0007669"/>
    <property type="project" value="InterPro"/>
</dbReference>
<dbReference type="PANTHER" id="PTHR30461">
    <property type="entry name" value="DNA-INVERTASE FROM LAMBDOID PROPHAGE"/>
    <property type="match status" value="1"/>
</dbReference>
<evidence type="ECO:0000259" key="2">
    <source>
        <dbReference type="PROSITE" id="PS51736"/>
    </source>
</evidence>
<dbReference type="Pfam" id="PF13408">
    <property type="entry name" value="Zn_ribbon_recom"/>
    <property type="match status" value="1"/>
</dbReference>
<feature type="domain" description="Recombinase" evidence="3">
    <location>
        <begin position="175"/>
        <end position="299"/>
    </location>
</feature>
<feature type="domain" description="Resolvase/invertase-type recombinase catalytic" evidence="2">
    <location>
        <begin position="20"/>
        <end position="167"/>
    </location>
</feature>
<dbReference type="InterPro" id="IPR011109">
    <property type="entry name" value="DNA_bind_recombinase_dom"/>
</dbReference>
<evidence type="ECO:0000313" key="5">
    <source>
        <dbReference type="Proteomes" id="UP000806542"/>
    </source>
</evidence>
<evidence type="ECO:0000256" key="1">
    <source>
        <dbReference type="SAM" id="MobiDB-lite"/>
    </source>
</evidence>
<dbReference type="PROSITE" id="PS51737">
    <property type="entry name" value="RECOMBINASE_DNA_BIND"/>
    <property type="match status" value="1"/>
</dbReference>
<dbReference type="Gene3D" id="3.90.1750.20">
    <property type="entry name" value="Putative Large Serine Recombinase, Chain B, Domain 2"/>
    <property type="match status" value="1"/>
</dbReference>
<keyword evidence="5" id="KW-1185">Reference proteome</keyword>
<dbReference type="EMBL" id="JADCKB010000008">
    <property type="protein sequence ID" value="MBE5039798.1"/>
    <property type="molecule type" value="Genomic_DNA"/>
</dbReference>
<dbReference type="SUPFAM" id="SSF53041">
    <property type="entry name" value="Resolvase-like"/>
    <property type="match status" value="1"/>
</dbReference>
<dbReference type="Gene3D" id="3.40.50.1390">
    <property type="entry name" value="Resolvase, N-terminal catalytic domain"/>
    <property type="match status" value="1"/>
</dbReference>
<dbReference type="Pfam" id="PF07508">
    <property type="entry name" value="Recombinase"/>
    <property type="match status" value="1"/>
</dbReference>
<dbReference type="AlphaFoldDB" id="A0A9D5LXN1"/>
<feature type="compositionally biased region" description="Basic and acidic residues" evidence="1">
    <location>
        <begin position="412"/>
        <end position="423"/>
    </location>
</feature>
<dbReference type="InterPro" id="IPR038109">
    <property type="entry name" value="DNA_bind_recomb_sf"/>
</dbReference>
<dbReference type="InterPro" id="IPR036162">
    <property type="entry name" value="Resolvase-like_N_sf"/>
</dbReference>
<dbReference type="PROSITE" id="PS51736">
    <property type="entry name" value="RECOMBINASES_3"/>
    <property type="match status" value="1"/>
</dbReference>
<sequence length="439" mass="50265">MQRDIKKLDVKIPSLPKAKQVAAYARVSSEKDAMLHSLSAQISYYSQMIQSHNGWIYRGVYSDEAKTGTKESRQGFQDLLAECRAGRIDMVITKSISRFARNTVTLLETVRELKAMGVDVFFEEQNIHSISTEGEFLLTLLASYAQEESLSASENQKWQIRKAFEKGELVNIRFMYGFHVEKGSMLPHPKQATIVDELYDRLLAYESCSSIAKDLERRGIRGVLGGKWTATRVIEIIKNEKNVGDSLGQKKYRNNHLDKKLVKNRGELPMYYAEGTHTGIVDSEKFEKAQRILEERKRNRKPAKPITHSVFTSLIYCPHCGKNYRKVTTNGSVGWNCPTYISDGKDVCFGKKIPDDTLSKVTAEVLQMAAFDPQAVSEQIRRIIVPQPNHLVFEFKNGRHIEKVWADRSRKDSWTPEMKEAARQKALKRHRGESVWQEK</sequence>
<dbReference type="InterPro" id="IPR006119">
    <property type="entry name" value="Resolv_N"/>
</dbReference>
<name>A0A9D5LXN1_9FIRM</name>
<dbReference type="Proteomes" id="UP000806542">
    <property type="component" value="Unassembled WGS sequence"/>
</dbReference>
<dbReference type="CDD" id="cd00338">
    <property type="entry name" value="Ser_Recombinase"/>
    <property type="match status" value="1"/>
</dbReference>
<comment type="caution">
    <text evidence="4">The sequence shown here is derived from an EMBL/GenBank/DDBJ whole genome shotgun (WGS) entry which is preliminary data.</text>
</comment>
<evidence type="ECO:0000259" key="3">
    <source>
        <dbReference type="PROSITE" id="PS51737"/>
    </source>
</evidence>
<protein>
    <submittedName>
        <fullName evidence="4">Recombinase family protein</fullName>
    </submittedName>
</protein>
<gene>
    <name evidence="4" type="ORF">INF28_04890</name>
</gene>
<proteinExistence type="predicted"/>
<dbReference type="GO" id="GO:0003677">
    <property type="term" value="F:DNA binding"/>
    <property type="evidence" value="ECO:0007669"/>
    <property type="project" value="InterPro"/>
</dbReference>
<reference evidence="4" key="1">
    <citation type="submission" date="2020-10" db="EMBL/GenBank/DDBJ databases">
        <title>ChiBAC.</title>
        <authorList>
            <person name="Zenner C."/>
            <person name="Hitch T.C.A."/>
            <person name="Clavel T."/>
        </authorList>
    </citation>
    <scope>NUCLEOTIDE SEQUENCE</scope>
    <source>
        <strain evidence="4">DSM 107454</strain>
    </source>
</reference>
<dbReference type="InterPro" id="IPR050639">
    <property type="entry name" value="SSR_resolvase"/>
</dbReference>
<feature type="region of interest" description="Disordered" evidence="1">
    <location>
        <begin position="412"/>
        <end position="439"/>
    </location>
</feature>
<dbReference type="SMART" id="SM00857">
    <property type="entry name" value="Resolvase"/>
    <property type="match status" value="1"/>
</dbReference>
<evidence type="ECO:0000313" key="4">
    <source>
        <dbReference type="EMBL" id="MBE5039798.1"/>
    </source>
</evidence>
<organism evidence="4 5">
    <name type="scientific">Ructibacterium gallinarum</name>
    <dbReference type="NCBI Taxonomy" id="2779355"/>
    <lineage>
        <taxon>Bacteria</taxon>
        <taxon>Bacillati</taxon>
        <taxon>Bacillota</taxon>
        <taxon>Clostridia</taxon>
        <taxon>Eubacteriales</taxon>
        <taxon>Oscillospiraceae</taxon>
        <taxon>Ructibacterium</taxon>
    </lineage>
</organism>
<dbReference type="PANTHER" id="PTHR30461:SF23">
    <property type="entry name" value="DNA RECOMBINASE-RELATED"/>
    <property type="match status" value="1"/>
</dbReference>